<dbReference type="PROSITE" id="PS01124">
    <property type="entry name" value="HTH_ARAC_FAMILY_2"/>
    <property type="match status" value="1"/>
</dbReference>
<feature type="domain" description="HTH araC/xylS-type" evidence="4">
    <location>
        <begin position="218"/>
        <end position="319"/>
    </location>
</feature>
<dbReference type="GO" id="GO:0043565">
    <property type="term" value="F:sequence-specific DNA binding"/>
    <property type="evidence" value="ECO:0007669"/>
    <property type="project" value="InterPro"/>
</dbReference>
<sequence>MDVISTDNLPPGERFDFWRDVSAEVFVPYDLRCDPQLEREFQGRIDVGGFGGVQAALITSMPHSVHRTPKLIRQADPEVFKLGCMVRGTGMIAQDRRHADFGVGELMLFDTSRPYVAELHPHVPVSQLLLLRFPRTLLPLPSRDLRKLGAVRLPAAGGVAALSSQFLLQLARSMGELSPADTTRLSTLTLDLLTVALADALDAQAVVPQHSRRRALMAQIHAYIREHLGDADLNPESIAAAHHISLRYLHKLFQEEEHTVAGWIRERRLEQCRRDLAEPGLAGRSIQAIGGQWGFRNPTHFSQAFRSAYGLSPLQFRRQNMAVHAERTGVHTAAWTSLNTP</sequence>
<dbReference type="Gene3D" id="1.10.10.60">
    <property type="entry name" value="Homeodomain-like"/>
    <property type="match status" value="1"/>
</dbReference>
<dbReference type="RefSeq" id="WP_109818896.1">
    <property type="nucleotide sequence ID" value="NZ_QGKR01000226.1"/>
</dbReference>
<gene>
    <name evidence="5" type="ORF">DKT68_19835</name>
</gene>
<dbReference type="AlphaFoldDB" id="A0A317CZF6"/>
<dbReference type="SMART" id="SM00342">
    <property type="entry name" value="HTH_ARAC"/>
    <property type="match status" value="1"/>
</dbReference>
<dbReference type="Pfam" id="PF12833">
    <property type="entry name" value="HTH_18"/>
    <property type="match status" value="1"/>
</dbReference>
<dbReference type="PANTHER" id="PTHR43280">
    <property type="entry name" value="ARAC-FAMILY TRANSCRIPTIONAL REGULATOR"/>
    <property type="match status" value="1"/>
</dbReference>
<evidence type="ECO:0000259" key="4">
    <source>
        <dbReference type="PROSITE" id="PS01124"/>
    </source>
</evidence>
<keyword evidence="6" id="KW-1185">Reference proteome</keyword>
<proteinExistence type="predicted"/>
<dbReference type="GO" id="GO:0003700">
    <property type="term" value="F:DNA-binding transcription factor activity"/>
    <property type="evidence" value="ECO:0007669"/>
    <property type="project" value="InterPro"/>
</dbReference>
<dbReference type="Pfam" id="PF14525">
    <property type="entry name" value="AraC_binding_2"/>
    <property type="match status" value="1"/>
</dbReference>
<keyword evidence="3" id="KW-0804">Transcription</keyword>
<evidence type="ECO:0000256" key="3">
    <source>
        <dbReference type="ARBA" id="ARBA00023163"/>
    </source>
</evidence>
<dbReference type="OrthoDB" id="9799345at2"/>
<dbReference type="InterPro" id="IPR009057">
    <property type="entry name" value="Homeodomain-like_sf"/>
</dbReference>
<keyword evidence="1" id="KW-0805">Transcription regulation</keyword>
<dbReference type="PANTHER" id="PTHR43280:SF31">
    <property type="entry name" value="TRANSCRIPTIONAL REGULATORY PROTEIN"/>
    <property type="match status" value="1"/>
</dbReference>
<protein>
    <recommendedName>
        <fullName evidence="4">HTH araC/xylS-type domain-containing protein</fullName>
    </recommendedName>
</protein>
<dbReference type="EMBL" id="QGKR01000226">
    <property type="protein sequence ID" value="PWR07310.1"/>
    <property type="molecule type" value="Genomic_DNA"/>
</dbReference>
<reference evidence="5 6" key="1">
    <citation type="submission" date="2018-05" db="EMBL/GenBank/DDBJ databases">
        <title>Micromonospora atacamensis sp. nov., a novel actinobacteria isolated from high altitude Atacama Desert soil.</title>
        <authorList>
            <person name="Carro L."/>
            <person name="Golinska P."/>
            <person name="Klenk H.-P."/>
            <person name="Goodfellow M."/>
        </authorList>
    </citation>
    <scope>NUCLEOTIDE SEQUENCE [LARGE SCALE GENOMIC DNA]</scope>
    <source>
        <strain evidence="5 6">5R2A7</strain>
    </source>
</reference>
<accession>A0A317CZF6</accession>
<dbReference type="InterPro" id="IPR035418">
    <property type="entry name" value="AraC-bd_2"/>
</dbReference>
<comment type="caution">
    <text evidence="5">The sequence shown here is derived from an EMBL/GenBank/DDBJ whole genome shotgun (WGS) entry which is preliminary data.</text>
</comment>
<dbReference type="InterPro" id="IPR018060">
    <property type="entry name" value="HTH_AraC"/>
</dbReference>
<organism evidence="5 6">
    <name type="scientific">Micromonospora acroterricola</name>
    <dbReference type="NCBI Taxonomy" id="2202421"/>
    <lineage>
        <taxon>Bacteria</taxon>
        <taxon>Bacillati</taxon>
        <taxon>Actinomycetota</taxon>
        <taxon>Actinomycetes</taxon>
        <taxon>Micromonosporales</taxon>
        <taxon>Micromonosporaceae</taxon>
        <taxon>Micromonospora</taxon>
    </lineage>
</organism>
<name>A0A317CZF6_9ACTN</name>
<evidence type="ECO:0000313" key="6">
    <source>
        <dbReference type="Proteomes" id="UP000245410"/>
    </source>
</evidence>
<dbReference type="Proteomes" id="UP000245410">
    <property type="component" value="Unassembled WGS sequence"/>
</dbReference>
<evidence type="ECO:0000313" key="5">
    <source>
        <dbReference type="EMBL" id="PWR07310.1"/>
    </source>
</evidence>
<keyword evidence="2" id="KW-0238">DNA-binding</keyword>
<dbReference type="SUPFAM" id="SSF46689">
    <property type="entry name" value="Homeodomain-like"/>
    <property type="match status" value="1"/>
</dbReference>
<evidence type="ECO:0000256" key="1">
    <source>
        <dbReference type="ARBA" id="ARBA00023015"/>
    </source>
</evidence>
<evidence type="ECO:0000256" key="2">
    <source>
        <dbReference type="ARBA" id="ARBA00023125"/>
    </source>
</evidence>